<keyword evidence="1" id="KW-0812">Transmembrane</keyword>
<accession>D4BEF5</accession>
<name>D4BEF5_9ENTR</name>
<gene>
    <name evidence="2" type="ORF">CIT292_08888</name>
</gene>
<feature type="transmembrane region" description="Helical" evidence="1">
    <location>
        <begin position="6"/>
        <end position="26"/>
    </location>
</feature>
<evidence type="ECO:0000256" key="1">
    <source>
        <dbReference type="SAM" id="Phobius"/>
    </source>
</evidence>
<comment type="caution">
    <text evidence="2">The sequence shown here is derived from an EMBL/GenBank/DDBJ whole genome shotgun (WGS) entry which is preliminary data.</text>
</comment>
<feature type="transmembrane region" description="Helical" evidence="1">
    <location>
        <begin position="60"/>
        <end position="81"/>
    </location>
</feature>
<reference evidence="2 3" key="1">
    <citation type="submission" date="2010-02" db="EMBL/GenBank/DDBJ databases">
        <authorList>
            <person name="Weinstock G."/>
            <person name="Sodergren E."/>
            <person name="Clifton S."/>
            <person name="Fulton L."/>
            <person name="Fulton B."/>
            <person name="Courtney L."/>
            <person name="Fronick C."/>
            <person name="Harrison M."/>
            <person name="Strong C."/>
            <person name="Farmer C."/>
            <person name="Delahaunty K."/>
            <person name="Markovic C."/>
            <person name="Hall O."/>
            <person name="Minx P."/>
            <person name="Tomlinson C."/>
            <person name="Mitreva M."/>
            <person name="Nelson J."/>
            <person name="Hou S."/>
            <person name="Wollam A."/>
            <person name="Pepin K.H."/>
            <person name="Johnson M."/>
            <person name="Bhonagiri V."/>
            <person name="Zhang X."/>
            <person name="Suruliraj S."/>
            <person name="Warren W."/>
            <person name="Chinwalla A."/>
            <person name="Mardis E.R."/>
            <person name="Wilson R.K."/>
        </authorList>
    </citation>
    <scope>NUCLEOTIDE SEQUENCE [LARGE SCALE GENOMIC DNA]</scope>
    <source>
        <strain evidence="2 3">ATCC 29220</strain>
    </source>
</reference>
<feature type="transmembrane region" description="Helical" evidence="1">
    <location>
        <begin position="33"/>
        <end position="54"/>
    </location>
</feature>
<dbReference type="EMBL" id="ABWL02000013">
    <property type="protein sequence ID" value="EFE07705.1"/>
    <property type="molecule type" value="Genomic_DNA"/>
</dbReference>
<sequence length="82" mass="9174">MKNLIFIVGLIASIIALTAISVTAINETEYYKLFIVAIVCSMISISTCLFFYSGGGWSRYISFLFLANGIYSIYNVICRYFG</sequence>
<evidence type="ECO:0000313" key="2">
    <source>
        <dbReference type="EMBL" id="EFE07705.1"/>
    </source>
</evidence>
<organism evidence="2 3">
    <name type="scientific">Citrobacter youngae ATCC 29220</name>
    <dbReference type="NCBI Taxonomy" id="500640"/>
    <lineage>
        <taxon>Bacteria</taxon>
        <taxon>Pseudomonadati</taxon>
        <taxon>Pseudomonadota</taxon>
        <taxon>Gammaproteobacteria</taxon>
        <taxon>Enterobacterales</taxon>
        <taxon>Enterobacteriaceae</taxon>
        <taxon>Citrobacter</taxon>
        <taxon>Citrobacter freundii complex</taxon>
    </lineage>
</organism>
<dbReference type="AlphaFoldDB" id="D4BEF5"/>
<dbReference type="HOGENOM" id="CLU_2552176_0_0_6"/>
<dbReference type="Proteomes" id="UP000003880">
    <property type="component" value="Unassembled WGS sequence"/>
</dbReference>
<proteinExistence type="predicted"/>
<keyword evidence="1" id="KW-0472">Membrane</keyword>
<protein>
    <submittedName>
        <fullName evidence="2">Uncharacterized protein</fullName>
    </submittedName>
</protein>
<evidence type="ECO:0000313" key="3">
    <source>
        <dbReference type="Proteomes" id="UP000003880"/>
    </source>
</evidence>
<keyword evidence="1" id="KW-1133">Transmembrane helix</keyword>